<gene>
    <name evidence="10" type="ORF">CIT40_00545</name>
</gene>
<protein>
    <submittedName>
        <fullName evidence="10">Protein-disulfide reductase DsbD</fullName>
    </submittedName>
</protein>
<dbReference type="PROSITE" id="PS51352">
    <property type="entry name" value="THIOREDOXIN_2"/>
    <property type="match status" value="1"/>
</dbReference>
<dbReference type="Pfam" id="PF11412">
    <property type="entry name" value="DsbD_N"/>
    <property type="match status" value="1"/>
</dbReference>
<feature type="transmembrane region" description="Helical" evidence="8">
    <location>
        <begin position="238"/>
        <end position="265"/>
    </location>
</feature>
<feature type="transmembrane region" description="Helical" evidence="8">
    <location>
        <begin position="397"/>
        <end position="420"/>
    </location>
</feature>
<keyword evidence="4" id="KW-0201">Cytochrome c-type biogenesis</keyword>
<evidence type="ECO:0000256" key="5">
    <source>
        <dbReference type="ARBA" id="ARBA00022989"/>
    </source>
</evidence>
<proteinExistence type="predicted"/>
<feature type="transmembrane region" description="Helical" evidence="8">
    <location>
        <begin position="277"/>
        <end position="302"/>
    </location>
</feature>
<evidence type="ECO:0000256" key="7">
    <source>
        <dbReference type="SAM" id="MobiDB-lite"/>
    </source>
</evidence>
<feature type="transmembrane region" description="Helical" evidence="8">
    <location>
        <begin position="57"/>
        <end position="78"/>
    </location>
</feature>
<feature type="region of interest" description="Disordered" evidence="7">
    <location>
        <begin position="200"/>
        <end position="227"/>
    </location>
</feature>
<feature type="transmembrane region" description="Helical" evidence="8">
    <location>
        <begin position="485"/>
        <end position="511"/>
    </location>
</feature>
<dbReference type="GO" id="GO:0017004">
    <property type="term" value="P:cytochrome complex assembly"/>
    <property type="evidence" value="ECO:0007669"/>
    <property type="project" value="UniProtKB-KW"/>
</dbReference>
<evidence type="ECO:0000259" key="9">
    <source>
        <dbReference type="PROSITE" id="PS51352"/>
    </source>
</evidence>
<dbReference type="PANTHER" id="PTHR32234">
    <property type="entry name" value="THIOL:DISULFIDE INTERCHANGE PROTEIN DSBD"/>
    <property type="match status" value="1"/>
</dbReference>
<keyword evidence="5 8" id="KW-1133">Transmembrane helix</keyword>
<dbReference type="InterPro" id="IPR036249">
    <property type="entry name" value="Thioredoxin-like_sf"/>
</dbReference>
<evidence type="ECO:0000256" key="8">
    <source>
        <dbReference type="SAM" id="Phobius"/>
    </source>
</evidence>
<dbReference type="KEGG" id="brq:CIT40_00545"/>
<evidence type="ECO:0000256" key="4">
    <source>
        <dbReference type="ARBA" id="ARBA00022748"/>
    </source>
</evidence>
<dbReference type="InterPro" id="IPR028250">
    <property type="entry name" value="DsbDN"/>
</dbReference>
<keyword evidence="3 8" id="KW-0812">Transmembrane</keyword>
<organism evidence="10 11">
    <name type="scientific">Bradyrhizobium amphicarpaeae</name>
    <dbReference type="NCBI Taxonomy" id="1404768"/>
    <lineage>
        <taxon>Bacteria</taxon>
        <taxon>Pseudomonadati</taxon>
        <taxon>Pseudomonadota</taxon>
        <taxon>Alphaproteobacteria</taxon>
        <taxon>Hyphomicrobiales</taxon>
        <taxon>Nitrobacteraceae</taxon>
        <taxon>Bradyrhizobium</taxon>
    </lineage>
</organism>
<feature type="domain" description="Thioredoxin" evidence="9">
    <location>
        <begin position="521"/>
        <end position="652"/>
    </location>
</feature>
<dbReference type="NCBIfam" id="NF001419">
    <property type="entry name" value="PRK00293.1"/>
    <property type="match status" value="1"/>
</dbReference>
<reference evidence="10 11" key="2">
    <citation type="journal article" date="2019" name="Int. J. Syst. Evol. Microbiol.">
        <title>Description and complete genome sequence of Bradyrhizobium amphicarpaeae sp. nov., harbouring photosystem and nitrogen-fixation genes.</title>
        <authorList>
            <person name="Bromfield E.S.P."/>
            <person name="Cloutier S."/>
            <person name="Nguyen H.D.T."/>
        </authorList>
    </citation>
    <scope>NUCLEOTIDE SEQUENCE [LARGE SCALE GENOMIC DNA]</scope>
    <source>
        <strain evidence="10 11">39S1MB</strain>
    </source>
</reference>
<dbReference type="Proteomes" id="UP000215884">
    <property type="component" value="Chromosome"/>
</dbReference>
<dbReference type="PANTHER" id="PTHR32234:SF0">
    <property type="entry name" value="THIOL:DISULFIDE INTERCHANGE PROTEIN DSBD"/>
    <property type="match status" value="1"/>
</dbReference>
<dbReference type="InterPro" id="IPR013766">
    <property type="entry name" value="Thioredoxin_domain"/>
</dbReference>
<dbReference type="InterPro" id="IPR003834">
    <property type="entry name" value="Cyt_c_assmbl_TM_dom"/>
</dbReference>
<feature type="transmembrane region" description="Helical" evidence="8">
    <location>
        <begin position="432"/>
        <end position="450"/>
    </location>
</feature>
<keyword evidence="6 8" id="KW-0472">Membrane</keyword>
<sequence length="653" mass="69385">MPSPVRKPSDRTGSSSTTRMRMALSSDFKPSPCSLKAGLRCAPQIGVRNQARPFMSYVRTILFVTFLLQAFGLGAAAAGPKPPDEAFRFDVTQGEEEGVELFWSIEPGYYLYRDRITASLGGKPLKIATTRGETKDDPTFGPTEVYHHEATALIDALPETGELRVTYQGCGENTICYPPITKVVDLATLIVRDADDREDGMRSLSSSAAEEPTPTVPGEEPPNGATTPDLGGSLVSTFFAFLGFGVLLAFTPCVLPMVPILSGMLTRSAEKLSPGRGFLLSAAYVLAMAGAYGVLGIFAAWFGGNLQAILQTPIAVGLMSLMFVMLALSMFGFYQLQVPHAWSARLTVGPDRAGSIGGAALLGFTSALIVGPCVTPPLAAALVYIAQSGNAMRGSAALFALGLGMGLPLLAFGTFGATALPKSGPWLVRIKQAFGIVFIGVAIWMMSRILALSSIAFAWGAFAVGIALWLGWPEAGQTRRHWRRVASVAAAGALAIYGGLLTIGGIAGWYAPLQPFAWAGVTLPIAAPGLESDSFQTVTNEHDLDTAIAAAGAEGRPVLIDFSAAWCTECRLMERAVFADEAVRQRLRALRLIRADMTRYDLASKKLMERFSVVGPPTLVFLNAMGREVDGTRTVGTTAVHDFLDKIAVAERG</sequence>
<dbReference type="OrthoDB" id="9811036at2"/>
<evidence type="ECO:0000313" key="11">
    <source>
        <dbReference type="Proteomes" id="UP000215884"/>
    </source>
</evidence>
<keyword evidence="11" id="KW-1185">Reference proteome</keyword>
<dbReference type="GO" id="GO:0045454">
    <property type="term" value="P:cell redox homeostasis"/>
    <property type="evidence" value="ECO:0007669"/>
    <property type="project" value="TreeGrafter"/>
</dbReference>
<dbReference type="InterPro" id="IPR036929">
    <property type="entry name" value="DsbDN_sf"/>
</dbReference>
<dbReference type="Gene3D" id="3.40.30.10">
    <property type="entry name" value="Glutaredoxin"/>
    <property type="match status" value="1"/>
</dbReference>
<evidence type="ECO:0000313" key="10">
    <source>
        <dbReference type="EMBL" id="AWL98655.1"/>
    </source>
</evidence>
<accession>A0A2U8PLK2</accession>
<reference evidence="10 11" key="1">
    <citation type="journal article" date="2017" name="Syst. Appl. Microbiol.">
        <title>Soybeans inoculated with root zone soils of Canadian native legumes harbour diverse and novel Bradyrhizobium spp. that possess agricultural potential.</title>
        <authorList>
            <person name="Bromfield E.S.P."/>
            <person name="Cloutier S."/>
            <person name="Tambong J.T."/>
            <person name="Tran Thi T.V."/>
        </authorList>
    </citation>
    <scope>NUCLEOTIDE SEQUENCE [LARGE SCALE GENOMIC DNA]</scope>
    <source>
        <strain evidence="10 11">39S1MB</strain>
    </source>
</reference>
<feature type="transmembrane region" description="Helical" evidence="8">
    <location>
        <begin position="456"/>
        <end position="473"/>
    </location>
</feature>
<evidence type="ECO:0000256" key="6">
    <source>
        <dbReference type="ARBA" id="ARBA00023136"/>
    </source>
</evidence>
<dbReference type="Pfam" id="PF13899">
    <property type="entry name" value="Thioredoxin_7"/>
    <property type="match status" value="1"/>
</dbReference>
<dbReference type="InterPro" id="IPR035671">
    <property type="entry name" value="DsbD_gamma"/>
</dbReference>
<name>A0A2U8PLK2_9BRAD</name>
<dbReference type="GO" id="GO:0005886">
    <property type="term" value="C:plasma membrane"/>
    <property type="evidence" value="ECO:0007669"/>
    <property type="project" value="UniProtKB-SubCell"/>
</dbReference>
<feature type="compositionally biased region" description="Low complexity" evidence="7">
    <location>
        <begin position="210"/>
        <end position="222"/>
    </location>
</feature>
<feature type="transmembrane region" description="Helical" evidence="8">
    <location>
        <begin position="314"/>
        <end position="334"/>
    </location>
</feature>
<dbReference type="EMBL" id="CP029426">
    <property type="protein sequence ID" value="AWL98655.1"/>
    <property type="molecule type" value="Genomic_DNA"/>
</dbReference>
<evidence type="ECO:0000256" key="1">
    <source>
        <dbReference type="ARBA" id="ARBA00004651"/>
    </source>
</evidence>
<dbReference type="SUPFAM" id="SSF74863">
    <property type="entry name" value="Thiol:disulfide interchange protein DsbD, N-terminal domain (DsbD-alpha)"/>
    <property type="match status" value="1"/>
</dbReference>
<dbReference type="SUPFAM" id="SSF52833">
    <property type="entry name" value="Thioredoxin-like"/>
    <property type="match status" value="1"/>
</dbReference>
<dbReference type="Gene3D" id="2.60.40.1250">
    <property type="entry name" value="Thiol:disulfide interchange protein DsbD, N-terminal domain"/>
    <property type="match status" value="1"/>
</dbReference>
<feature type="transmembrane region" description="Helical" evidence="8">
    <location>
        <begin position="355"/>
        <end position="385"/>
    </location>
</feature>
<dbReference type="GO" id="GO:0015035">
    <property type="term" value="F:protein-disulfide reductase activity"/>
    <property type="evidence" value="ECO:0007669"/>
    <property type="project" value="TreeGrafter"/>
</dbReference>
<dbReference type="Pfam" id="PF02683">
    <property type="entry name" value="DsbD_TM"/>
    <property type="match status" value="1"/>
</dbReference>
<evidence type="ECO:0000256" key="3">
    <source>
        <dbReference type="ARBA" id="ARBA00022692"/>
    </source>
</evidence>
<dbReference type="AlphaFoldDB" id="A0A2U8PLK2"/>
<evidence type="ECO:0000256" key="2">
    <source>
        <dbReference type="ARBA" id="ARBA00022475"/>
    </source>
</evidence>
<dbReference type="CDD" id="cd02953">
    <property type="entry name" value="DsbDgamma"/>
    <property type="match status" value="1"/>
</dbReference>
<comment type="subcellular location">
    <subcellularLocation>
        <location evidence="1">Cell membrane</location>
        <topology evidence="1">Multi-pass membrane protein</topology>
    </subcellularLocation>
</comment>
<keyword evidence="2" id="KW-1003">Cell membrane</keyword>